<keyword evidence="6" id="KW-0472">Membrane</keyword>
<keyword evidence="6" id="KW-0812">Transmembrane</keyword>
<evidence type="ECO:0000259" key="7">
    <source>
        <dbReference type="PROSITE" id="PS50059"/>
    </source>
</evidence>
<organism evidence="8">
    <name type="scientific">Absidia glauca</name>
    <name type="common">Pin mould</name>
    <dbReference type="NCBI Taxonomy" id="4829"/>
    <lineage>
        <taxon>Eukaryota</taxon>
        <taxon>Fungi</taxon>
        <taxon>Fungi incertae sedis</taxon>
        <taxon>Mucoromycota</taxon>
        <taxon>Mucoromycotina</taxon>
        <taxon>Mucoromycetes</taxon>
        <taxon>Mucorales</taxon>
        <taxon>Cunninghamellaceae</taxon>
        <taxon>Absidia</taxon>
    </lineage>
</organism>
<evidence type="ECO:0000256" key="2">
    <source>
        <dbReference type="ARBA" id="ARBA00013194"/>
    </source>
</evidence>
<dbReference type="Proteomes" id="UP000078561">
    <property type="component" value="Unassembled WGS sequence"/>
</dbReference>
<gene>
    <name evidence="8" type="primary">ABSGL_03756.1 scaffold 4673</name>
</gene>
<evidence type="ECO:0000256" key="6">
    <source>
        <dbReference type="SAM" id="Phobius"/>
    </source>
</evidence>
<feature type="transmembrane region" description="Helical" evidence="6">
    <location>
        <begin position="148"/>
        <end position="166"/>
    </location>
</feature>
<protein>
    <recommendedName>
        <fullName evidence="2 5">peptidylprolyl isomerase</fullName>
        <ecNumber evidence="2 5">5.2.1.8</ecNumber>
    </recommendedName>
</protein>
<keyword evidence="3 5" id="KW-0697">Rotamase</keyword>
<accession>A0A163V9L0</accession>
<evidence type="ECO:0000256" key="5">
    <source>
        <dbReference type="PROSITE-ProRule" id="PRU00277"/>
    </source>
</evidence>
<proteinExistence type="predicted"/>
<dbReference type="PANTHER" id="PTHR45779">
    <property type="entry name" value="PEPTIDYLPROLYL ISOMERASE"/>
    <property type="match status" value="1"/>
</dbReference>
<evidence type="ECO:0000313" key="8">
    <source>
        <dbReference type="EMBL" id="SAL98227.1"/>
    </source>
</evidence>
<dbReference type="STRING" id="4829.A0A163V9L0"/>
<evidence type="ECO:0000313" key="9">
    <source>
        <dbReference type="Proteomes" id="UP000078561"/>
    </source>
</evidence>
<dbReference type="OrthoDB" id="1902587at2759"/>
<evidence type="ECO:0000256" key="3">
    <source>
        <dbReference type="ARBA" id="ARBA00023110"/>
    </source>
</evidence>
<dbReference type="PANTHER" id="PTHR45779:SF7">
    <property type="entry name" value="PEPTIDYLPROLYL ISOMERASE"/>
    <property type="match status" value="1"/>
</dbReference>
<dbReference type="AlphaFoldDB" id="A0A163V9L0"/>
<dbReference type="InParanoid" id="A0A163V9L0"/>
<name>A0A163V9L0_ABSGL</name>
<comment type="catalytic activity">
    <reaction evidence="1 5">
        <text>[protein]-peptidylproline (omega=180) = [protein]-peptidylproline (omega=0)</text>
        <dbReference type="Rhea" id="RHEA:16237"/>
        <dbReference type="Rhea" id="RHEA-COMP:10747"/>
        <dbReference type="Rhea" id="RHEA-COMP:10748"/>
        <dbReference type="ChEBI" id="CHEBI:83833"/>
        <dbReference type="ChEBI" id="CHEBI:83834"/>
        <dbReference type="EC" id="5.2.1.8"/>
    </reaction>
</comment>
<sequence length="182" mass="20191">MHHEITRWVSGMGVEIMGSHHLSPFAMIRDKLAMHYTGTLYDTGAKFDSSLDRGQTFGFTLGSGQVIAGWDQGLKNMCIGEKRRLYIPSKLAYGDYGIPRLIPGGATLVFEVTLMDIKSDRRMFDNTGKPTDQSLTVDRYAQIRSPSVIVFVGVVATLALVGWMYMKKTADGHKQLAKEPSD</sequence>
<dbReference type="InterPro" id="IPR001179">
    <property type="entry name" value="PPIase_FKBP_dom"/>
</dbReference>
<dbReference type="Gene3D" id="3.10.50.40">
    <property type="match status" value="1"/>
</dbReference>
<keyword evidence="4 5" id="KW-0413">Isomerase</keyword>
<keyword evidence="6" id="KW-1133">Transmembrane helix</keyword>
<dbReference type="PROSITE" id="PS50059">
    <property type="entry name" value="FKBP_PPIASE"/>
    <property type="match status" value="1"/>
</dbReference>
<dbReference type="FunFam" id="3.10.50.40:FF:000006">
    <property type="entry name" value="Peptidyl-prolyl cis-trans isomerase"/>
    <property type="match status" value="1"/>
</dbReference>
<dbReference type="InterPro" id="IPR044609">
    <property type="entry name" value="FKBP2/11"/>
</dbReference>
<dbReference type="GO" id="GO:0005783">
    <property type="term" value="C:endoplasmic reticulum"/>
    <property type="evidence" value="ECO:0007669"/>
    <property type="project" value="TreeGrafter"/>
</dbReference>
<dbReference type="GO" id="GO:0003755">
    <property type="term" value="F:peptidyl-prolyl cis-trans isomerase activity"/>
    <property type="evidence" value="ECO:0007669"/>
    <property type="project" value="UniProtKB-KW"/>
</dbReference>
<dbReference type="InterPro" id="IPR046357">
    <property type="entry name" value="PPIase_dom_sf"/>
</dbReference>
<feature type="domain" description="PPIase FKBP-type" evidence="7">
    <location>
        <begin position="29"/>
        <end position="118"/>
    </location>
</feature>
<dbReference type="Pfam" id="PF00254">
    <property type="entry name" value="FKBP_C"/>
    <property type="match status" value="1"/>
</dbReference>
<dbReference type="SUPFAM" id="SSF54534">
    <property type="entry name" value="FKBP-like"/>
    <property type="match status" value="1"/>
</dbReference>
<reference evidence="8" key="1">
    <citation type="submission" date="2016-04" db="EMBL/GenBank/DDBJ databases">
        <authorList>
            <person name="Evans L.H."/>
            <person name="Alamgir A."/>
            <person name="Owens N."/>
            <person name="Weber N.D."/>
            <person name="Virtaneva K."/>
            <person name="Barbian K."/>
            <person name="Babar A."/>
            <person name="Rosenke K."/>
        </authorList>
    </citation>
    <scope>NUCLEOTIDE SEQUENCE [LARGE SCALE GENOMIC DNA]</scope>
    <source>
        <strain evidence="8">CBS 101.48</strain>
    </source>
</reference>
<keyword evidence="9" id="KW-1185">Reference proteome</keyword>
<evidence type="ECO:0000256" key="1">
    <source>
        <dbReference type="ARBA" id="ARBA00000971"/>
    </source>
</evidence>
<dbReference type="EC" id="5.2.1.8" evidence="2 5"/>
<dbReference type="EMBL" id="LT552062">
    <property type="protein sequence ID" value="SAL98227.1"/>
    <property type="molecule type" value="Genomic_DNA"/>
</dbReference>
<evidence type="ECO:0000256" key="4">
    <source>
        <dbReference type="ARBA" id="ARBA00023235"/>
    </source>
</evidence>